<evidence type="ECO:0000256" key="5">
    <source>
        <dbReference type="ARBA" id="ARBA00023043"/>
    </source>
</evidence>
<keyword evidence="11" id="KW-1185">Reference proteome</keyword>
<evidence type="ECO:0000256" key="7">
    <source>
        <dbReference type="PROSITE-ProRule" id="PRU00023"/>
    </source>
</evidence>
<sequence length="624" mass="70022">MDPSDLFEADQASGLSSQIEDNTGMEPVYYYAAEKGEIRGFKNIEKSHINLLLTPNRNTILHIYLTSLTQRSKESKSPTAFVQEILRTCPLLLSQANVKGEIPLHIAARYGHDTIVKVLIDHAKVPQQDLESGVNILVKEMLEMMNNEKDTALHEAVRNNHLEVVKLLIEEGPDFSYSQNEAGETPLYIAVERGSKEVMDYILDKCTSPAHDGPLGRTTLHAALIWNNTGMMDKILASHQEPSAFVKQADEQHSTPLHYAVYRGNNDAVKMLLKVDRSIAYMRDTNGMTALHIAAHKGNAMAMRQILEYCPDCCELVDNRSWNALHFAVNSSSDQAENIVPIILSKSSLSNILNEKDAKGATPLHHYSKSLKYIKNLIDDDRVDKMAFNKENLDAYDIVLNTKELSDEKFMQIERAFEYNHRPSEFRRPLGEAKQDAFKRLNAEREAVREARKVRFYSIMEKATQVHLVVDTLIATVAFTAGITMPGGFRGLEGPHPGSAVLMRNAAFRAFVITNTIALVLSCLAAFIHLFMPLLSHKQNLELFSLLLALAFCLSISAMGAMVMAFVTGTYAVLMHSLDLAISNCLIVLCFFILVLFISIECSHYLNEIWSTGISWCAHKFRKR</sequence>
<dbReference type="OMA" id="HEAMIHE"/>
<feature type="repeat" description="ANK" evidence="7">
    <location>
        <begin position="99"/>
        <end position="122"/>
    </location>
</feature>
<evidence type="ECO:0000256" key="2">
    <source>
        <dbReference type="ARBA" id="ARBA00022692"/>
    </source>
</evidence>
<dbReference type="Gramene" id="QL10p054050:mrna">
    <property type="protein sequence ID" value="QL10p054050:mrna"/>
    <property type="gene ID" value="QL10p054050"/>
</dbReference>
<evidence type="ECO:0000313" key="11">
    <source>
        <dbReference type="Proteomes" id="UP000594261"/>
    </source>
</evidence>
<keyword evidence="6 8" id="KW-0472">Membrane</keyword>
<name>A0A7N2MTP5_QUELO</name>
<evidence type="ECO:0000256" key="6">
    <source>
        <dbReference type="ARBA" id="ARBA00023136"/>
    </source>
</evidence>
<evidence type="ECO:0000256" key="3">
    <source>
        <dbReference type="ARBA" id="ARBA00022737"/>
    </source>
</evidence>
<dbReference type="AlphaFoldDB" id="A0A7N2MTP5"/>
<dbReference type="EMBL" id="LRBV02000010">
    <property type="status" value="NOT_ANNOTATED_CDS"/>
    <property type="molecule type" value="Genomic_DNA"/>
</dbReference>
<dbReference type="GeneID" id="115963059"/>
<dbReference type="RefSeq" id="XP_030937808.1">
    <property type="nucleotide sequence ID" value="XM_031081948.1"/>
</dbReference>
<dbReference type="EnsemblPlants" id="QL10p054050:mrna">
    <property type="protein sequence ID" value="QL10p054050:mrna"/>
    <property type="gene ID" value="QL10p054050"/>
</dbReference>
<dbReference type="SMART" id="SM00248">
    <property type="entry name" value="ANK"/>
    <property type="match status" value="8"/>
</dbReference>
<reference evidence="10 11" key="1">
    <citation type="journal article" date="2016" name="G3 (Bethesda)">
        <title>First Draft Assembly and Annotation of the Genome of a California Endemic Oak Quercus lobata Nee (Fagaceae).</title>
        <authorList>
            <person name="Sork V.L."/>
            <person name="Fitz-Gibbon S.T."/>
            <person name="Puiu D."/>
            <person name="Crepeau M."/>
            <person name="Gugger P.F."/>
            <person name="Sherman R."/>
            <person name="Stevens K."/>
            <person name="Langley C.H."/>
            <person name="Pellegrini M."/>
            <person name="Salzberg S.L."/>
        </authorList>
    </citation>
    <scope>NUCLEOTIDE SEQUENCE [LARGE SCALE GENOMIC DNA]</scope>
    <source>
        <strain evidence="10 11">cv. SW786</strain>
    </source>
</reference>
<feature type="transmembrane region" description="Helical" evidence="8">
    <location>
        <begin position="543"/>
        <end position="574"/>
    </location>
</feature>
<dbReference type="Pfam" id="PF13962">
    <property type="entry name" value="PGG"/>
    <property type="match status" value="1"/>
</dbReference>
<dbReference type="Gene3D" id="1.25.40.20">
    <property type="entry name" value="Ankyrin repeat-containing domain"/>
    <property type="match status" value="3"/>
</dbReference>
<dbReference type="InterPro" id="IPR026961">
    <property type="entry name" value="PGG_dom"/>
</dbReference>
<reference evidence="10" key="2">
    <citation type="submission" date="2021-01" db="UniProtKB">
        <authorList>
            <consortium name="EnsemblPlants"/>
        </authorList>
    </citation>
    <scope>IDENTIFICATION</scope>
</reference>
<keyword evidence="2 8" id="KW-0812">Transmembrane</keyword>
<dbReference type="OrthoDB" id="1847170at2759"/>
<dbReference type="KEGG" id="qlo:115963059"/>
<dbReference type="GO" id="GO:0005886">
    <property type="term" value="C:plasma membrane"/>
    <property type="evidence" value="ECO:0007669"/>
    <property type="project" value="TreeGrafter"/>
</dbReference>
<evidence type="ECO:0000256" key="8">
    <source>
        <dbReference type="SAM" id="Phobius"/>
    </source>
</evidence>
<accession>A0A7N2MTP5</accession>
<dbReference type="Proteomes" id="UP000594261">
    <property type="component" value="Chromosome 10"/>
</dbReference>
<dbReference type="PANTHER" id="PTHR24186">
    <property type="entry name" value="PROTEIN PHOSPHATASE 1 REGULATORY SUBUNIT"/>
    <property type="match status" value="1"/>
</dbReference>
<feature type="domain" description="PGG" evidence="9">
    <location>
        <begin position="460"/>
        <end position="573"/>
    </location>
</feature>
<protein>
    <recommendedName>
        <fullName evidence="9">PGG domain-containing protein</fullName>
    </recommendedName>
</protein>
<keyword evidence="4 8" id="KW-1133">Transmembrane helix</keyword>
<dbReference type="PROSITE" id="PS50297">
    <property type="entry name" value="ANK_REP_REGION"/>
    <property type="match status" value="5"/>
</dbReference>
<feature type="repeat" description="ANK" evidence="7">
    <location>
        <begin position="182"/>
        <end position="205"/>
    </location>
</feature>
<evidence type="ECO:0000313" key="10">
    <source>
        <dbReference type="EnsemblPlants" id="QL10p054050:mrna"/>
    </source>
</evidence>
<keyword evidence="5 7" id="KW-0040">ANK repeat</keyword>
<comment type="subcellular location">
    <subcellularLocation>
        <location evidence="1">Membrane</location>
        <topology evidence="1">Multi-pass membrane protein</topology>
    </subcellularLocation>
</comment>
<dbReference type="InterPro" id="IPR036770">
    <property type="entry name" value="Ankyrin_rpt-contain_sf"/>
</dbReference>
<feature type="transmembrane region" description="Helical" evidence="8">
    <location>
        <begin position="506"/>
        <end position="531"/>
    </location>
</feature>
<evidence type="ECO:0000259" key="9">
    <source>
        <dbReference type="Pfam" id="PF13962"/>
    </source>
</evidence>
<dbReference type="SUPFAM" id="SSF48403">
    <property type="entry name" value="Ankyrin repeat"/>
    <property type="match status" value="1"/>
</dbReference>
<feature type="repeat" description="ANK" evidence="7">
    <location>
        <begin position="148"/>
        <end position="180"/>
    </location>
</feature>
<organism evidence="10 11">
    <name type="scientific">Quercus lobata</name>
    <name type="common">Valley oak</name>
    <dbReference type="NCBI Taxonomy" id="97700"/>
    <lineage>
        <taxon>Eukaryota</taxon>
        <taxon>Viridiplantae</taxon>
        <taxon>Streptophyta</taxon>
        <taxon>Embryophyta</taxon>
        <taxon>Tracheophyta</taxon>
        <taxon>Spermatophyta</taxon>
        <taxon>Magnoliopsida</taxon>
        <taxon>eudicotyledons</taxon>
        <taxon>Gunneridae</taxon>
        <taxon>Pentapetalae</taxon>
        <taxon>rosids</taxon>
        <taxon>fabids</taxon>
        <taxon>Fagales</taxon>
        <taxon>Fagaceae</taxon>
        <taxon>Quercus</taxon>
    </lineage>
</organism>
<feature type="repeat" description="ANK" evidence="7">
    <location>
        <begin position="252"/>
        <end position="284"/>
    </location>
</feature>
<proteinExistence type="predicted"/>
<dbReference type="Pfam" id="PF12796">
    <property type="entry name" value="Ank_2"/>
    <property type="match status" value="3"/>
</dbReference>
<dbReference type="PROSITE" id="PS50088">
    <property type="entry name" value="ANK_REPEAT"/>
    <property type="match status" value="5"/>
</dbReference>
<dbReference type="InterPro" id="IPR002110">
    <property type="entry name" value="Ankyrin_rpt"/>
</dbReference>
<dbReference type="InParanoid" id="A0A7N2MTP5"/>
<gene>
    <name evidence="10" type="primary">LOC115963059</name>
</gene>
<keyword evidence="3" id="KW-0677">Repeat</keyword>
<feature type="transmembrane region" description="Helical" evidence="8">
    <location>
        <begin position="580"/>
        <end position="600"/>
    </location>
</feature>
<feature type="repeat" description="ANK" evidence="7">
    <location>
        <begin position="286"/>
        <end position="308"/>
    </location>
</feature>
<evidence type="ECO:0000256" key="1">
    <source>
        <dbReference type="ARBA" id="ARBA00004141"/>
    </source>
</evidence>
<dbReference type="PANTHER" id="PTHR24186:SF36">
    <property type="entry name" value="SERINE_THREONINE-PROTEIN PHOSPHATASE 6 REGULATORY ANKYRIN REPEAT SUBUNIT A-LIKE"/>
    <property type="match status" value="1"/>
</dbReference>
<evidence type="ECO:0000256" key="4">
    <source>
        <dbReference type="ARBA" id="ARBA00022989"/>
    </source>
</evidence>